<evidence type="ECO:0008006" key="7">
    <source>
        <dbReference type="Google" id="ProtNLM"/>
    </source>
</evidence>
<comment type="caution">
    <text evidence="3">The sequence shown here is derived from an EMBL/GenBank/DDBJ whole genome shotgun (WGS) entry which is preliminary data.</text>
</comment>
<feature type="transmembrane region" description="Helical" evidence="2">
    <location>
        <begin position="151"/>
        <end position="172"/>
    </location>
</feature>
<evidence type="ECO:0000313" key="3">
    <source>
        <dbReference type="EMBL" id="KAA1080965.1"/>
    </source>
</evidence>
<reference evidence="5 6" key="1">
    <citation type="submission" date="2019-05" db="EMBL/GenBank/DDBJ databases">
        <title>Emergence of the Ug99 lineage of the wheat stem rust pathogen through somatic hybridization.</title>
        <authorList>
            <person name="Li F."/>
            <person name="Upadhyaya N.M."/>
            <person name="Sperschneider J."/>
            <person name="Matny O."/>
            <person name="Nguyen-Phuc H."/>
            <person name="Mago R."/>
            <person name="Raley C."/>
            <person name="Miller M.E."/>
            <person name="Silverstein K.A.T."/>
            <person name="Henningsen E."/>
            <person name="Hirsch C.D."/>
            <person name="Visser B."/>
            <person name="Pretorius Z.A."/>
            <person name="Steffenson B.J."/>
            <person name="Schwessinger B."/>
            <person name="Dodds P.N."/>
            <person name="Figueroa M."/>
        </authorList>
    </citation>
    <scope>NUCLEOTIDE SEQUENCE [LARGE SCALE GENOMIC DNA]</scope>
    <source>
        <strain evidence="3">21-0</strain>
        <strain evidence="4 6">Ug99</strain>
    </source>
</reference>
<evidence type="ECO:0000256" key="2">
    <source>
        <dbReference type="SAM" id="Phobius"/>
    </source>
</evidence>
<proteinExistence type="predicted"/>
<evidence type="ECO:0000313" key="6">
    <source>
        <dbReference type="Proteomes" id="UP000325313"/>
    </source>
</evidence>
<keyword evidence="2" id="KW-0472">Membrane</keyword>
<name>A0A5B0MVI9_PUCGR</name>
<dbReference type="PANTHER" id="PTHR19346">
    <property type="entry name" value="SUGAR PHOSPHATE TRANSPORTER DOMAIN-CONTAINING PROTEIN"/>
    <property type="match status" value="1"/>
</dbReference>
<feature type="transmembrane region" description="Helical" evidence="2">
    <location>
        <begin position="128"/>
        <end position="145"/>
    </location>
</feature>
<feature type="transmembrane region" description="Helical" evidence="2">
    <location>
        <begin position="328"/>
        <end position="348"/>
    </location>
</feature>
<feature type="transmembrane region" description="Helical" evidence="2">
    <location>
        <begin position="401"/>
        <end position="421"/>
    </location>
</feature>
<dbReference type="AlphaFoldDB" id="A0A5B0MVI9"/>
<dbReference type="Proteomes" id="UP000325313">
    <property type="component" value="Unassembled WGS sequence"/>
</dbReference>
<dbReference type="PANTHER" id="PTHR19346:SF4">
    <property type="entry name" value="SUGAR PHOSPHATE TRANSPORTER DOMAIN-CONTAINING PROTEIN"/>
    <property type="match status" value="1"/>
</dbReference>
<dbReference type="InterPro" id="IPR026505">
    <property type="entry name" value="Solute_c_fam_35_mem_F3/F4"/>
</dbReference>
<feature type="transmembrane region" description="Helical" evidence="2">
    <location>
        <begin position="12"/>
        <end position="29"/>
    </location>
</feature>
<accession>A0A5B0MVI9</accession>
<feature type="transmembrane region" description="Helical" evidence="2">
    <location>
        <begin position="221"/>
        <end position="241"/>
    </location>
</feature>
<dbReference type="SUPFAM" id="SSF103481">
    <property type="entry name" value="Multidrug resistance efflux transporter EmrE"/>
    <property type="match status" value="1"/>
</dbReference>
<evidence type="ECO:0000313" key="5">
    <source>
        <dbReference type="Proteomes" id="UP000324748"/>
    </source>
</evidence>
<dbReference type="EMBL" id="VDEP01000104">
    <property type="protein sequence ID" value="KAA1131122.1"/>
    <property type="molecule type" value="Genomic_DNA"/>
</dbReference>
<dbReference type="Proteomes" id="UP000324748">
    <property type="component" value="Unassembled WGS sequence"/>
</dbReference>
<evidence type="ECO:0000313" key="4">
    <source>
        <dbReference type="EMBL" id="KAA1131122.1"/>
    </source>
</evidence>
<evidence type="ECO:0000256" key="1">
    <source>
        <dbReference type="SAM" id="MobiDB-lite"/>
    </source>
</evidence>
<protein>
    <recommendedName>
        <fullName evidence="7">EamA domain-containing protein</fullName>
    </recommendedName>
</protein>
<keyword evidence="2" id="KW-1133">Transmembrane helix</keyword>
<dbReference type="InterPro" id="IPR037185">
    <property type="entry name" value="EmrE-like"/>
</dbReference>
<feature type="transmembrane region" description="Helical" evidence="2">
    <location>
        <begin position="44"/>
        <end position="68"/>
    </location>
</feature>
<feature type="transmembrane region" description="Helical" evidence="2">
    <location>
        <begin position="433"/>
        <end position="451"/>
    </location>
</feature>
<feature type="region of interest" description="Disordered" evidence="1">
    <location>
        <begin position="266"/>
        <end position="304"/>
    </location>
</feature>
<sequence>MWKTSAGPSANRLGCLIIFILITFAYVIQTELTQAVQRTYQKPYFLLFLTHSGYIAILPLHLLILKILQPNIGFSQRFAQLKRLVLLQYNFQRQHETKRFSNSDLQPLLNLPTPPKQDFPLAWFIKRSIQLTLFLALPAMCWYGAVPFADMTSITSIFNTNAAFTYLFAVCFIDSERFETRKTIGVLSSLFGALMISWTERPSPSSTIPSPDDHKGQKDPYQLRLLGISLALLGSIGYALYEVWYKSVIAWSDSYTSPLLSPKSGLSELAPEQHQRSEQDAELADPEYLGSSLASPGSDEEEEGIKRGLEADRMPIDSQLSLHNQDSLLHANLMTTMVGLATLCLLWVPIPLLHWSGIERFETVQDPTIAWMILGIIIMGVLFNAGFMILIGLWGPVIASVGNLCTLVLIAIVDHTAIGAINSPDPDRTPPPFGILSLVGCASILLGFSILNF</sequence>
<gene>
    <name evidence="3" type="ORF">PGT21_026456</name>
    <name evidence="4" type="ORF">PGTUg99_011413</name>
</gene>
<keyword evidence="2" id="KW-0812">Transmembrane</keyword>
<organism evidence="3 5">
    <name type="scientific">Puccinia graminis f. sp. tritici</name>
    <dbReference type="NCBI Taxonomy" id="56615"/>
    <lineage>
        <taxon>Eukaryota</taxon>
        <taxon>Fungi</taxon>
        <taxon>Dikarya</taxon>
        <taxon>Basidiomycota</taxon>
        <taxon>Pucciniomycotina</taxon>
        <taxon>Pucciniomycetes</taxon>
        <taxon>Pucciniales</taxon>
        <taxon>Pucciniaceae</taxon>
        <taxon>Puccinia</taxon>
    </lineage>
</organism>
<dbReference type="OrthoDB" id="10062838at2759"/>
<dbReference type="EMBL" id="VSWC01000131">
    <property type="protein sequence ID" value="KAA1080965.1"/>
    <property type="molecule type" value="Genomic_DNA"/>
</dbReference>
<feature type="transmembrane region" description="Helical" evidence="2">
    <location>
        <begin position="368"/>
        <end position="394"/>
    </location>
</feature>
<keyword evidence="5" id="KW-1185">Reference proteome</keyword>